<name>A0A094Q6M3_9ZZZZ</name>
<proteinExistence type="predicted"/>
<reference evidence="1" key="1">
    <citation type="submission" date="2014-06" db="EMBL/GenBank/DDBJ databases">
        <title>Key roles for freshwater Actinobacteria revealed by deep metagenomic sequencing.</title>
        <authorList>
            <person name="Ghai R."/>
            <person name="Mizuno C.M."/>
            <person name="Picazo A."/>
            <person name="Camacho A."/>
            <person name="Rodriguez-Valera F."/>
        </authorList>
    </citation>
    <scope>NUCLEOTIDE SEQUENCE</scope>
</reference>
<dbReference type="AlphaFoldDB" id="A0A094Q6M3"/>
<gene>
    <name evidence="1" type="ORF">GM51_9795</name>
</gene>
<evidence type="ECO:0008006" key="2">
    <source>
        <dbReference type="Google" id="ProtNLM"/>
    </source>
</evidence>
<sequence>MNSEFSLETLKASWNQVLDAVLEVDRVAWLLWFDARLVKLEGNVLEVSFADSEKFSGDHNFKTARKPEQTAKLVSAILEVTGRKLEVIES</sequence>
<dbReference type="EMBL" id="JNSL01000055">
    <property type="protein sequence ID" value="KGA17764.1"/>
    <property type="molecule type" value="Genomic_DNA"/>
</dbReference>
<comment type="caution">
    <text evidence="1">The sequence shown here is derived from an EMBL/GenBank/DDBJ whole genome shotgun (WGS) entry which is preliminary data.</text>
</comment>
<accession>A0A094Q6M3</accession>
<organism evidence="1">
    <name type="scientific">freshwater metagenome</name>
    <dbReference type="NCBI Taxonomy" id="449393"/>
    <lineage>
        <taxon>unclassified sequences</taxon>
        <taxon>metagenomes</taxon>
        <taxon>ecological metagenomes</taxon>
    </lineage>
</organism>
<protein>
    <recommendedName>
        <fullName evidence="2">DnaA N-terminal domain-containing protein</fullName>
    </recommendedName>
</protein>
<evidence type="ECO:0000313" key="1">
    <source>
        <dbReference type="EMBL" id="KGA17764.1"/>
    </source>
</evidence>